<keyword evidence="2" id="KW-1185">Reference proteome</keyword>
<dbReference type="PANTHER" id="PTHR36152">
    <property type="entry name" value="CYTOPLASMIC PROTEIN-RELATED"/>
    <property type="match status" value="1"/>
</dbReference>
<dbReference type="InterPro" id="IPR053165">
    <property type="entry name" value="HSI-I_assembly_Hcp1"/>
</dbReference>
<evidence type="ECO:0000313" key="1">
    <source>
        <dbReference type="EMBL" id="MDO3720192.1"/>
    </source>
</evidence>
<accession>A0ABT8VW26</accession>
<dbReference type="RefSeq" id="WP_302908463.1">
    <property type="nucleotide sequence ID" value="NZ_JAUMIS010000001.1"/>
</dbReference>
<dbReference type="PANTHER" id="PTHR36152:SF1">
    <property type="entry name" value="UBIQUITIN-LIKE DOMAIN-CONTAINING PROTEIN"/>
    <property type="match status" value="1"/>
</dbReference>
<sequence>MAIYLEIEGIKGDVTSTGFEDQIALESMSFGVSREVSMEAGSVRNREQGLPYMQTIICSKQMDSSTPLLLQKVLTGANSEKTVLRIVRTGDSGGVVKVGEITLEEAMISDYSFSSNAGSRPMETLSISFTKIEFDFSGADSSGKNGNNIMVIYDLAAARVE</sequence>
<gene>
    <name evidence="1" type="ORF">QVZ43_00560</name>
</gene>
<evidence type="ECO:0000313" key="2">
    <source>
        <dbReference type="Proteomes" id="UP001168640"/>
    </source>
</evidence>
<dbReference type="Pfam" id="PF05638">
    <property type="entry name" value="T6SS_HCP"/>
    <property type="match status" value="1"/>
</dbReference>
<comment type="caution">
    <text evidence="1">The sequence shown here is derived from an EMBL/GenBank/DDBJ whole genome shotgun (WGS) entry which is preliminary data.</text>
</comment>
<protein>
    <submittedName>
        <fullName evidence="1">Type VI secretion system tube protein Hcp</fullName>
    </submittedName>
</protein>
<dbReference type="InterPro" id="IPR008514">
    <property type="entry name" value="T6SS_Hcp"/>
</dbReference>
<dbReference type="Proteomes" id="UP001168640">
    <property type="component" value="Unassembled WGS sequence"/>
</dbReference>
<proteinExistence type="predicted"/>
<reference evidence="1" key="1">
    <citation type="submission" date="2023-07" db="EMBL/GenBank/DDBJ databases">
        <title>Marinobacter sp. chi1 genome sequencing and assembly.</title>
        <authorList>
            <person name="Park S."/>
        </authorList>
    </citation>
    <scope>NUCLEOTIDE SEQUENCE</scope>
    <source>
        <strain evidence="1">Chi1</strain>
    </source>
</reference>
<name>A0ABT8VW26_9GAMM</name>
<dbReference type="SUPFAM" id="SSF141452">
    <property type="entry name" value="Hcp1-like"/>
    <property type="match status" value="1"/>
</dbReference>
<dbReference type="InterPro" id="IPR036624">
    <property type="entry name" value="Hcp1-lik_sf"/>
</dbReference>
<dbReference type="Gene3D" id="2.30.110.20">
    <property type="entry name" value="Hcp1-like"/>
    <property type="match status" value="1"/>
</dbReference>
<dbReference type="EMBL" id="JAUMIS010000001">
    <property type="protein sequence ID" value="MDO3720192.1"/>
    <property type="molecule type" value="Genomic_DNA"/>
</dbReference>
<organism evidence="1 2">
    <name type="scientific">Marinobacter suaedae</name>
    <dbReference type="NCBI Taxonomy" id="3057675"/>
    <lineage>
        <taxon>Bacteria</taxon>
        <taxon>Pseudomonadati</taxon>
        <taxon>Pseudomonadota</taxon>
        <taxon>Gammaproteobacteria</taxon>
        <taxon>Pseudomonadales</taxon>
        <taxon>Marinobacteraceae</taxon>
        <taxon>Marinobacter</taxon>
    </lineage>
</organism>